<protein>
    <submittedName>
        <fullName evidence="1">YhbD family protein</fullName>
    </submittedName>
</protein>
<proteinExistence type="predicted"/>
<dbReference type="EMBL" id="CP048852">
    <property type="protein sequence ID" value="QIW79154.1"/>
    <property type="molecule type" value="Genomic_DNA"/>
</dbReference>
<gene>
    <name evidence="1" type="ORF">G4P54_04770</name>
</gene>
<dbReference type="KEGG" id="bteq:G4P54_04770"/>
<dbReference type="Proteomes" id="UP000501914">
    <property type="component" value="Chromosome"/>
</dbReference>
<dbReference type="Pfam" id="PF13171">
    <property type="entry name" value="DUF4004"/>
    <property type="match status" value="1"/>
</dbReference>
<organism evidence="1 2">
    <name type="scientific">Bacillus tequilensis</name>
    <dbReference type="NCBI Taxonomy" id="227866"/>
    <lineage>
        <taxon>Bacteria</taxon>
        <taxon>Bacillati</taxon>
        <taxon>Bacillota</taxon>
        <taxon>Bacilli</taxon>
        <taxon>Bacillales</taxon>
        <taxon>Bacillaceae</taxon>
        <taxon>Bacillus</taxon>
    </lineage>
</organism>
<evidence type="ECO:0000313" key="1">
    <source>
        <dbReference type="EMBL" id="QIW79154.1"/>
    </source>
</evidence>
<evidence type="ECO:0000313" key="2">
    <source>
        <dbReference type="Proteomes" id="UP000501914"/>
    </source>
</evidence>
<keyword evidence="2" id="KW-1185">Reference proteome</keyword>
<dbReference type="InterPro" id="IPR025063">
    <property type="entry name" value="DUF4004"/>
</dbReference>
<sequence length="238" mass="26949">MCCFVSGLNNVTVLCYNVPIKGAGLMDEQLISKKELLERTSISYGQLYRWKRKNLIPEEWFIRKSTFTGQETFFPREDMLKRISMIQKMKENLSLDEMREMLSPKMKDVSMTADELLQKGLISRSVLDVFSEGGGNSVFSSRDLLSLYVLEGLLQSGNVSLAEAKIAAEVLKQHDTEEIKSQTELIVLRKLGVTTCFIAAAADGILFESSVKVVERVDLVKASEELKTTYMQEGHQWM</sequence>
<dbReference type="AlphaFoldDB" id="A0A6H0WG80"/>
<accession>A0A6H0WG80</accession>
<name>A0A6H0WG80_9BACI</name>
<reference evidence="1 2" key="1">
    <citation type="submission" date="2020-02" db="EMBL/GenBank/DDBJ databases">
        <title>Genome sequencing, annotation and comparative genomic analysis of Bacillus tequilensis EA-CB0015, an effective biological control agent against Pseudocercospora fijiensis in banana plants.</title>
        <authorList>
            <person name="Cuellar-Gaviria T.Z."/>
            <person name="Ju K.-S."/>
            <person name="Villegas-Escobar V."/>
        </authorList>
    </citation>
    <scope>NUCLEOTIDE SEQUENCE [LARGE SCALE GENOMIC DNA]</scope>
    <source>
        <strain evidence="1 2">EA-CB0015</strain>
    </source>
</reference>